<feature type="compositionally biased region" description="Basic and acidic residues" evidence="16">
    <location>
        <begin position="1"/>
        <end position="25"/>
    </location>
</feature>
<evidence type="ECO:0000313" key="19">
    <source>
        <dbReference type="Proteomes" id="UP000198892"/>
    </source>
</evidence>
<dbReference type="PIRSF" id="PIRSF038927">
    <property type="entry name" value="Catalase_clade2"/>
    <property type="match status" value="1"/>
</dbReference>
<evidence type="ECO:0000256" key="11">
    <source>
        <dbReference type="PIRSR" id="PIRSR038927-1"/>
    </source>
</evidence>
<dbReference type="SUPFAM" id="SSF52317">
    <property type="entry name" value="Class I glutamine amidotransferase-like"/>
    <property type="match status" value="1"/>
</dbReference>
<keyword evidence="4 10" id="KW-0575">Peroxidase</keyword>
<dbReference type="PROSITE" id="PS00437">
    <property type="entry name" value="CATALASE_1"/>
    <property type="match status" value="1"/>
</dbReference>
<dbReference type="OrthoDB" id="9760293at2"/>
<evidence type="ECO:0000256" key="10">
    <source>
        <dbReference type="PIRNR" id="PIRNR038927"/>
    </source>
</evidence>
<dbReference type="SUPFAM" id="SSF56634">
    <property type="entry name" value="Heme-dependent catalase-like"/>
    <property type="match status" value="1"/>
</dbReference>
<dbReference type="CDD" id="cd08155">
    <property type="entry name" value="catalase_clade_2"/>
    <property type="match status" value="1"/>
</dbReference>
<gene>
    <name evidence="18" type="ORF">SAMN05518683_105154</name>
</gene>
<dbReference type="GO" id="GO:0006979">
    <property type="term" value="P:response to oxidative stress"/>
    <property type="evidence" value="ECO:0007669"/>
    <property type="project" value="InterPro"/>
</dbReference>
<comment type="catalytic activity">
    <reaction evidence="10 15">
        <text>2 H2O2 = O2 + 2 H2O</text>
        <dbReference type="Rhea" id="RHEA:20309"/>
        <dbReference type="ChEBI" id="CHEBI:15377"/>
        <dbReference type="ChEBI" id="CHEBI:15379"/>
        <dbReference type="ChEBI" id="CHEBI:16240"/>
        <dbReference type="EC" id="1.11.1.6"/>
    </reaction>
</comment>
<keyword evidence="19" id="KW-1185">Reference proteome</keyword>
<reference evidence="19" key="1">
    <citation type="submission" date="2016-10" db="EMBL/GenBank/DDBJ databases">
        <authorList>
            <person name="Varghese N."/>
            <person name="Submissions S."/>
        </authorList>
    </citation>
    <scope>NUCLEOTIDE SEQUENCE [LARGE SCALE GENOMIC DNA]</scope>
    <source>
        <strain evidence="19">S7</strain>
    </source>
</reference>
<evidence type="ECO:0000256" key="7">
    <source>
        <dbReference type="ARBA" id="ARBA00023002"/>
    </source>
</evidence>
<dbReference type="InterPro" id="IPR018028">
    <property type="entry name" value="Catalase"/>
</dbReference>
<dbReference type="PROSITE" id="PS51402">
    <property type="entry name" value="CATALASE_3"/>
    <property type="match status" value="1"/>
</dbReference>
<feature type="region of interest" description="Disordered" evidence="16">
    <location>
        <begin position="1"/>
        <end position="37"/>
    </location>
</feature>
<dbReference type="InterPro" id="IPR020835">
    <property type="entry name" value="Catalase_sf"/>
</dbReference>
<feature type="region of interest" description="Disordered" evidence="16">
    <location>
        <begin position="515"/>
        <end position="535"/>
    </location>
</feature>
<feature type="active site" evidence="11">
    <location>
        <position position="75"/>
    </location>
</feature>
<dbReference type="EC" id="1.11.1.6" evidence="3 10"/>
<evidence type="ECO:0000256" key="8">
    <source>
        <dbReference type="ARBA" id="ARBA00023004"/>
    </source>
</evidence>
<dbReference type="Gene3D" id="1.20.1370.20">
    <property type="match status" value="1"/>
</dbReference>
<evidence type="ECO:0000256" key="15">
    <source>
        <dbReference type="RuleBase" id="RU000498"/>
    </source>
</evidence>
<dbReference type="GO" id="GO:0020037">
    <property type="term" value="F:heme binding"/>
    <property type="evidence" value="ECO:0007669"/>
    <property type="project" value="UniProtKB-UniRule"/>
</dbReference>
<dbReference type="RefSeq" id="WP_093336118.1">
    <property type="nucleotide sequence ID" value="NZ_FOXD01000005.1"/>
</dbReference>
<dbReference type="FunFam" id="2.40.180.10:FF:000003">
    <property type="entry name" value="Catalase"/>
    <property type="match status" value="1"/>
</dbReference>
<evidence type="ECO:0000256" key="13">
    <source>
        <dbReference type="PIRSR" id="PIRSR038927-3"/>
    </source>
</evidence>
<evidence type="ECO:0000256" key="1">
    <source>
        <dbReference type="ARBA" id="ARBA00001971"/>
    </source>
</evidence>
<feature type="domain" description="Catalase core" evidence="17">
    <location>
        <begin position="28"/>
        <end position="417"/>
    </location>
</feature>
<dbReference type="GO" id="GO:0042744">
    <property type="term" value="P:hydrogen peroxide catabolic process"/>
    <property type="evidence" value="ECO:0007669"/>
    <property type="project" value="UniProtKB-UniRule"/>
</dbReference>
<feature type="binding site" evidence="13">
    <location>
        <position position="370"/>
    </location>
    <ligand>
        <name>heme</name>
        <dbReference type="ChEBI" id="CHEBI:30413"/>
    </ligand>
</feature>
<accession>A0A1I5QGT5</accession>
<dbReference type="Pfam" id="PF06628">
    <property type="entry name" value="Catalase-rel"/>
    <property type="match status" value="1"/>
</dbReference>
<comment type="function">
    <text evidence="10">Decomposes hydrogen peroxide into water and oxygen; serves to protect cells from the toxic effects of hydrogen peroxide.</text>
</comment>
<evidence type="ECO:0000256" key="14">
    <source>
        <dbReference type="PIRSR" id="PIRSR038927-4"/>
    </source>
</evidence>
<evidence type="ECO:0000256" key="4">
    <source>
        <dbReference type="ARBA" id="ARBA00022559"/>
    </source>
</evidence>
<evidence type="ECO:0000256" key="2">
    <source>
        <dbReference type="ARBA" id="ARBA00010660"/>
    </source>
</evidence>
<evidence type="ECO:0000256" key="6">
    <source>
        <dbReference type="ARBA" id="ARBA00022723"/>
    </source>
</evidence>
<dbReference type="InterPro" id="IPR043156">
    <property type="entry name" value="Catalase_clade2_helical"/>
</dbReference>
<keyword evidence="6 10" id="KW-0479">Metal-binding</keyword>
<protein>
    <recommendedName>
        <fullName evidence="3 10">Catalase</fullName>
        <ecNumber evidence="3 10">1.11.1.6</ecNumber>
    </recommendedName>
</protein>
<dbReference type="Pfam" id="PF18011">
    <property type="entry name" value="Catalase_C"/>
    <property type="match status" value="1"/>
</dbReference>
<feature type="cross-link" description="3'-histidyl-3-tyrosine (His-Tyr)" evidence="14">
    <location>
        <begin position="340"/>
        <end position="363"/>
    </location>
</feature>
<comment type="similarity">
    <text evidence="2">Belongs to the catalase family. HPII subfamily.</text>
</comment>
<dbReference type="PRINTS" id="PR00067">
    <property type="entry name" value="CATALASE"/>
</dbReference>
<dbReference type="CDD" id="cd03132">
    <property type="entry name" value="GATase1_catalase"/>
    <property type="match status" value="1"/>
</dbReference>
<proteinExistence type="inferred from homology"/>
<name>A0A1I5QGT5_9BACI</name>
<dbReference type="InterPro" id="IPR029062">
    <property type="entry name" value="Class_I_gatase-like"/>
</dbReference>
<feature type="binding site" evidence="13">
    <location>
        <position position="359"/>
    </location>
    <ligand>
        <name>heme</name>
        <dbReference type="ChEBI" id="CHEBI:30413"/>
    </ligand>
</feature>
<dbReference type="AlphaFoldDB" id="A0A1I5QGT5"/>
<dbReference type="GO" id="GO:0046872">
    <property type="term" value="F:metal ion binding"/>
    <property type="evidence" value="ECO:0007669"/>
    <property type="project" value="UniProtKB-KW"/>
</dbReference>
<dbReference type="SMART" id="SM01060">
    <property type="entry name" value="Catalase"/>
    <property type="match status" value="1"/>
</dbReference>
<dbReference type="PANTHER" id="PTHR42821">
    <property type="entry name" value="CATALASE"/>
    <property type="match status" value="1"/>
</dbReference>
<dbReference type="InterPro" id="IPR002226">
    <property type="entry name" value="Catalase_haem_BS"/>
</dbReference>
<dbReference type="InterPro" id="IPR024712">
    <property type="entry name" value="Catalase_clade2"/>
</dbReference>
<organism evidence="18 19">
    <name type="scientific">Salibacterium halotolerans</name>
    <dbReference type="NCBI Taxonomy" id="1884432"/>
    <lineage>
        <taxon>Bacteria</taxon>
        <taxon>Bacillati</taxon>
        <taxon>Bacillota</taxon>
        <taxon>Bacilli</taxon>
        <taxon>Bacillales</taxon>
        <taxon>Bacillaceae</taxon>
    </lineage>
</organism>
<evidence type="ECO:0000256" key="3">
    <source>
        <dbReference type="ARBA" id="ARBA00012314"/>
    </source>
</evidence>
<evidence type="ECO:0000256" key="16">
    <source>
        <dbReference type="SAM" id="MobiDB-lite"/>
    </source>
</evidence>
<feature type="binding site" evidence="13">
    <location>
        <position position="72"/>
    </location>
    <ligand>
        <name>heme</name>
        <dbReference type="ChEBI" id="CHEBI:30413"/>
    </ligand>
</feature>
<evidence type="ECO:0000259" key="17">
    <source>
        <dbReference type="SMART" id="SM01060"/>
    </source>
</evidence>
<dbReference type="Gene3D" id="3.40.50.880">
    <property type="match status" value="1"/>
</dbReference>
<keyword evidence="9 10" id="KW-0376">Hydrogen peroxide</keyword>
<comment type="cofactor">
    <cofactor evidence="1 10 12">
        <name>heme</name>
        <dbReference type="ChEBI" id="CHEBI:30413"/>
    </cofactor>
</comment>
<dbReference type="InterPro" id="IPR041399">
    <property type="entry name" value="Catalase_large_C"/>
</dbReference>
<evidence type="ECO:0000256" key="12">
    <source>
        <dbReference type="PIRSR" id="PIRSR038927-2"/>
    </source>
</evidence>
<feature type="binding site" evidence="13">
    <location>
        <position position="113"/>
    </location>
    <ligand>
        <name>heme</name>
        <dbReference type="ChEBI" id="CHEBI:30413"/>
    </ligand>
</feature>
<dbReference type="Pfam" id="PF00199">
    <property type="entry name" value="Catalase"/>
    <property type="match status" value="1"/>
</dbReference>
<feature type="binding site" evidence="13">
    <location>
        <position position="162"/>
    </location>
    <ligand>
        <name>heme</name>
        <dbReference type="ChEBI" id="CHEBI:30413"/>
    </ligand>
</feature>
<dbReference type="InterPro" id="IPR011614">
    <property type="entry name" value="Catalase_core"/>
</dbReference>
<sequence>MSNDRRHGNRKDEQLEHYRTNDQGKKMTTNQGQKVSEDEFSLKAGERGPTLMEDFHFREKMTHFDHERIPERIVHARGYAAHGEFHVYDDSMKAYTKAAFLTNPEKSTPVFVRFSTVQGSKGSPDTVRDVRGFATKFYTDEGNFDLVGNNIPIFFIQDAMKFPDLIHAVKPEPHNEMPQGGSAHDTFWDFVANNQEAAHMSIWAMSDRGIPRSFRMMEGFGIHTFRLVNEKGQAHFVKFHWKPKLGVHSLVWDEAQKLSGKDIDFHRRDLYEAIENGDYPEWELGFQIIREDQEFDFDFDILDPTKVWPEEEVPVQIVGKLTLNRNVDNVFAETEQAAFHPGHVVSGIDFSNDPLLQGRLFSYTDTQISRLGGPNFHELPINRPVCPFHNNQRDGMHRSTINNGQVSYHKNSLADNTPEPASEEEGGYVHYQEKVEGHKIRARSESFKDHFSQAVLFWNSMSDVEKEHIIDGYSFELGKCENVSVQKQVVDMLRQISLDLAQPVAENLGIHPPVEGGAGTGITKSSPALSQQHTSFKAETRKVGVIVGEGFNGSEVNAVIADMRKAGIHPEVISSTFGTCKAADGPELEVQHTFLTADSLLFDALYCAGGQNTDEAFRKKAKDFIDETFFHCKPIGATHEGTSWIKEAGIDTAPGVITGEDIDSFSSAFIEAVASHRFWDRQVI</sequence>
<keyword evidence="8 10" id="KW-0408">Iron</keyword>
<dbReference type="PROSITE" id="PS00438">
    <property type="entry name" value="CATALASE_2"/>
    <property type="match status" value="1"/>
</dbReference>
<keyword evidence="5 10" id="KW-0349">Heme</keyword>
<dbReference type="STRING" id="1884432.SAMN05518683_105154"/>
<dbReference type="GO" id="GO:0005829">
    <property type="term" value="C:cytosol"/>
    <property type="evidence" value="ECO:0007669"/>
    <property type="project" value="TreeGrafter"/>
</dbReference>
<feature type="compositionally biased region" description="Polar residues" evidence="16">
    <location>
        <begin position="522"/>
        <end position="535"/>
    </location>
</feature>
<dbReference type="Proteomes" id="UP000198892">
    <property type="component" value="Unassembled WGS sequence"/>
</dbReference>
<dbReference type="EMBL" id="FOXD01000005">
    <property type="protein sequence ID" value="SFP45453.1"/>
    <property type="molecule type" value="Genomic_DNA"/>
</dbReference>
<dbReference type="GO" id="GO:0004096">
    <property type="term" value="F:catalase activity"/>
    <property type="evidence" value="ECO:0007669"/>
    <property type="project" value="UniProtKB-UniRule"/>
</dbReference>
<dbReference type="InterPro" id="IPR010582">
    <property type="entry name" value="Catalase_immune_responsive"/>
</dbReference>
<evidence type="ECO:0000256" key="9">
    <source>
        <dbReference type="ARBA" id="ARBA00023324"/>
    </source>
</evidence>
<evidence type="ECO:0000256" key="5">
    <source>
        <dbReference type="ARBA" id="ARBA00022617"/>
    </source>
</evidence>
<feature type="binding site" description="axial binding residue" evidence="12">
    <location>
        <position position="363"/>
    </location>
    <ligand>
        <name>heme</name>
        <dbReference type="ChEBI" id="CHEBI:30413"/>
    </ligand>
    <ligandPart>
        <name>Fe</name>
        <dbReference type="ChEBI" id="CHEBI:18248"/>
    </ligandPart>
</feature>
<dbReference type="InterPro" id="IPR024708">
    <property type="entry name" value="Catalase_AS"/>
</dbReference>
<dbReference type="Gene3D" id="2.40.180.10">
    <property type="entry name" value="Catalase core domain"/>
    <property type="match status" value="1"/>
</dbReference>
<evidence type="ECO:0000313" key="18">
    <source>
        <dbReference type="EMBL" id="SFP45453.1"/>
    </source>
</evidence>
<keyword evidence="7 10" id="KW-0560">Oxidoreductase</keyword>
<feature type="active site" evidence="11">
    <location>
        <position position="149"/>
    </location>
</feature>
<dbReference type="PANTHER" id="PTHR42821:SF1">
    <property type="entry name" value="CATALASE-B"/>
    <property type="match status" value="1"/>
</dbReference>